<feature type="domain" description="DUF7923" evidence="2">
    <location>
        <begin position="74"/>
        <end position="261"/>
    </location>
</feature>
<sequence length="487" mass="53520">MEATGEFGLERFLNQAEQNLGWMKAFFDQVSTLSQLYRDACRDLERERIAGRHAQEHVEKVDQKFRALEESTARSAFVLVLIDADADAYLFDDKYYRDDPADGGERAAVDLRAAVRQHLQSIGGGLAGLPIMVKAFASGEGLAYLLSKAGIASQGQSQEVVSRFTRGFSQADDMFDFVLVGKGKDRADHKLMAAFRQFAESPSCRRILLAGCHDNGYVRMLEKYVLSNSSATEKVTLLKSFQTGSEYAALPFASTTMETIFRNRRLSVAGGQPSTPVLTPQYSSSAMNGSPLTSIAPALSRTDSSLSSYEPPTPGTPTMSTTQAIVRSSPTVTYATRAAVSASPPPPPLSRPLPMFGTLGSNIILVNADDQRIDFPLPQKSASAVEKLHQKTHVGGKRYCNMYHLYGACGGCNYLHEPISAAEKIVLRHRLRNERCHDRSKCRDPMCFYGHHCSCPMSKKCHFPGNMHNVDVSTWREVAVVAVVVNN</sequence>
<evidence type="ECO:0000313" key="4">
    <source>
        <dbReference type="EMBL" id="KAK0620090.1"/>
    </source>
</evidence>
<accession>A0AA40C092</accession>
<evidence type="ECO:0000259" key="2">
    <source>
        <dbReference type="Pfam" id="PF25540"/>
    </source>
</evidence>
<dbReference type="InterPro" id="IPR057654">
    <property type="entry name" value="Znf-CCCH_tandem"/>
</dbReference>
<dbReference type="PANTHER" id="PTHR37543">
    <property type="entry name" value="CCCH ZINC FINGER DNA BINDING PROTEIN (AFU_ORTHOLOGUE AFUA_5G12760)"/>
    <property type="match status" value="1"/>
</dbReference>
<feature type="compositionally biased region" description="Polar residues" evidence="1">
    <location>
        <begin position="301"/>
        <end position="310"/>
    </location>
</feature>
<reference evidence="4" key="1">
    <citation type="submission" date="2023-06" db="EMBL/GenBank/DDBJ databases">
        <title>Genome-scale phylogeny and comparative genomics of the fungal order Sordariales.</title>
        <authorList>
            <consortium name="Lawrence Berkeley National Laboratory"/>
            <person name="Hensen N."/>
            <person name="Bonometti L."/>
            <person name="Westerberg I."/>
            <person name="Brannstrom I.O."/>
            <person name="Guillou S."/>
            <person name="Cros-Aarteil S."/>
            <person name="Calhoun S."/>
            <person name="Haridas S."/>
            <person name="Kuo A."/>
            <person name="Mondo S."/>
            <person name="Pangilinan J."/>
            <person name="Riley R."/>
            <person name="Labutti K."/>
            <person name="Andreopoulos B."/>
            <person name="Lipzen A."/>
            <person name="Chen C."/>
            <person name="Yanf M."/>
            <person name="Daum C."/>
            <person name="Ng V."/>
            <person name="Clum A."/>
            <person name="Steindorff A."/>
            <person name="Ohm R."/>
            <person name="Martin F."/>
            <person name="Silar P."/>
            <person name="Natvig D."/>
            <person name="Lalanne C."/>
            <person name="Gautier V."/>
            <person name="Ament-Velasquez S.L."/>
            <person name="Kruys A."/>
            <person name="Hutchinson M.I."/>
            <person name="Powell A.J."/>
            <person name="Barry K."/>
            <person name="Miller A.N."/>
            <person name="Grigoriev I.V."/>
            <person name="Debuchy R."/>
            <person name="Gladieux P."/>
            <person name="Thoren M.H."/>
            <person name="Johannesson H."/>
        </authorList>
    </citation>
    <scope>NUCLEOTIDE SEQUENCE</scope>
    <source>
        <strain evidence="4">CBS 606.72</strain>
    </source>
</reference>
<evidence type="ECO:0000313" key="5">
    <source>
        <dbReference type="Proteomes" id="UP001175000"/>
    </source>
</evidence>
<protein>
    <recommendedName>
        <fullName evidence="6">C3H1-type domain-containing protein</fullName>
    </recommendedName>
</protein>
<dbReference type="AlphaFoldDB" id="A0AA40C092"/>
<dbReference type="Proteomes" id="UP001175000">
    <property type="component" value="Unassembled WGS sequence"/>
</dbReference>
<feature type="domain" description="Tandem CCCH zinc finger" evidence="3">
    <location>
        <begin position="426"/>
        <end position="472"/>
    </location>
</feature>
<dbReference type="EMBL" id="JAULSU010000004">
    <property type="protein sequence ID" value="KAK0620090.1"/>
    <property type="molecule type" value="Genomic_DNA"/>
</dbReference>
<evidence type="ECO:0000259" key="3">
    <source>
        <dbReference type="Pfam" id="PF25543"/>
    </source>
</evidence>
<keyword evidence="5" id="KW-1185">Reference proteome</keyword>
<dbReference type="PANTHER" id="PTHR37543:SF1">
    <property type="entry name" value="CCCH ZINC FINGER DNA BINDING PROTEIN (AFU_ORTHOLOGUE AFUA_5G12760)"/>
    <property type="match status" value="1"/>
</dbReference>
<feature type="compositionally biased region" description="Polar residues" evidence="1">
    <location>
        <begin position="281"/>
        <end position="293"/>
    </location>
</feature>
<feature type="region of interest" description="Disordered" evidence="1">
    <location>
        <begin position="281"/>
        <end position="322"/>
    </location>
</feature>
<evidence type="ECO:0008006" key="6">
    <source>
        <dbReference type="Google" id="ProtNLM"/>
    </source>
</evidence>
<name>A0AA40C092_9PEZI</name>
<organism evidence="4 5">
    <name type="scientific">Immersiella caudata</name>
    <dbReference type="NCBI Taxonomy" id="314043"/>
    <lineage>
        <taxon>Eukaryota</taxon>
        <taxon>Fungi</taxon>
        <taxon>Dikarya</taxon>
        <taxon>Ascomycota</taxon>
        <taxon>Pezizomycotina</taxon>
        <taxon>Sordariomycetes</taxon>
        <taxon>Sordariomycetidae</taxon>
        <taxon>Sordariales</taxon>
        <taxon>Lasiosphaeriaceae</taxon>
        <taxon>Immersiella</taxon>
    </lineage>
</organism>
<dbReference type="Pfam" id="PF25540">
    <property type="entry name" value="DUF7923"/>
    <property type="match status" value="1"/>
</dbReference>
<dbReference type="Pfam" id="PF25543">
    <property type="entry name" value="zf-CCCH_tandem"/>
    <property type="match status" value="1"/>
</dbReference>
<dbReference type="InterPro" id="IPR057683">
    <property type="entry name" value="DUF7923"/>
</dbReference>
<comment type="caution">
    <text evidence="4">The sequence shown here is derived from an EMBL/GenBank/DDBJ whole genome shotgun (WGS) entry which is preliminary data.</text>
</comment>
<evidence type="ECO:0000256" key="1">
    <source>
        <dbReference type="SAM" id="MobiDB-lite"/>
    </source>
</evidence>
<gene>
    <name evidence="4" type="ORF">B0T14DRAFT_520573</name>
</gene>
<proteinExistence type="predicted"/>